<protein>
    <submittedName>
        <fullName evidence="8">E3 ubiquitin-protein ligase RNF183</fullName>
    </submittedName>
</protein>
<reference evidence="8" key="1">
    <citation type="submission" date="2021-07" db="EMBL/GenBank/DDBJ databases">
        <authorList>
            <person name="Catto M.A."/>
            <person name="Jacobson A."/>
            <person name="Kennedy G."/>
            <person name="Labadie P."/>
            <person name="Hunt B.G."/>
            <person name="Srinivasan R."/>
        </authorList>
    </citation>
    <scope>NUCLEOTIDE SEQUENCE</scope>
    <source>
        <strain evidence="8">PL_HMW_Pooled</strain>
        <tissue evidence="8">Head</tissue>
    </source>
</reference>
<dbReference type="InterPro" id="IPR001841">
    <property type="entry name" value="Znf_RING"/>
</dbReference>
<organism evidence="8 9">
    <name type="scientific">Frankliniella fusca</name>
    <dbReference type="NCBI Taxonomy" id="407009"/>
    <lineage>
        <taxon>Eukaryota</taxon>
        <taxon>Metazoa</taxon>
        <taxon>Ecdysozoa</taxon>
        <taxon>Arthropoda</taxon>
        <taxon>Hexapoda</taxon>
        <taxon>Insecta</taxon>
        <taxon>Pterygota</taxon>
        <taxon>Neoptera</taxon>
        <taxon>Paraneoptera</taxon>
        <taxon>Thysanoptera</taxon>
        <taxon>Terebrantia</taxon>
        <taxon>Thripoidea</taxon>
        <taxon>Thripidae</taxon>
        <taxon>Frankliniella</taxon>
    </lineage>
</organism>
<evidence type="ECO:0000256" key="4">
    <source>
        <dbReference type="PROSITE-ProRule" id="PRU00175"/>
    </source>
</evidence>
<keyword evidence="1" id="KW-0479">Metal-binding</keyword>
<dbReference type="Gene3D" id="3.30.40.10">
    <property type="entry name" value="Zinc/RING finger domain, C3HC4 (zinc finger)"/>
    <property type="match status" value="1"/>
</dbReference>
<evidence type="ECO:0000256" key="3">
    <source>
        <dbReference type="ARBA" id="ARBA00022833"/>
    </source>
</evidence>
<evidence type="ECO:0000313" key="8">
    <source>
        <dbReference type="EMBL" id="KAK3913177.1"/>
    </source>
</evidence>
<comment type="caution">
    <text evidence="8">The sequence shown here is derived from an EMBL/GenBank/DDBJ whole genome shotgun (WGS) entry which is preliminary data.</text>
</comment>
<dbReference type="PROSITE" id="PS50089">
    <property type="entry name" value="ZF_RING_2"/>
    <property type="match status" value="1"/>
</dbReference>
<dbReference type="SUPFAM" id="SSF57850">
    <property type="entry name" value="RING/U-box"/>
    <property type="match status" value="1"/>
</dbReference>
<evidence type="ECO:0000256" key="1">
    <source>
        <dbReference type="ARBA" id="ARBA00022723"/>
    </source>
</evidence>
<feature type="region of interest" description="Disordered" evidence="6">
    <location>
        <begin position="133"/>
        <end position="159"/>
    </location>
</feature>
<dbReference type="Pfam" id="PF14634">
    <property type="entry name" value="zf-RING_5"/>
    <property type="match status" value="1"/>
</dbReference>
<evidence type="ECO:0000256" key="6">
    <source>
        <dbReference type="SAM" id="MobiDB-lite"/>
    </source>
</evidence>
<dbReference type="GO" id="GO:0016567">
    <property type="term" value="P:protein ubiquitination"/>
    <property type="evidence" value="ECO:0007669"/>
    <property type="project" value="TreeGrafter"/>
</dbReference>
<evidence type="ECO:0000256" key="5">
    <source>
        <dbReference type="SAM" id="Coils"/>
    </source>
</evidence>
<dbReference type="PROSITE" id="PS00518">
    <property type="entry name" value="ZF_RING_1"/>
    <property type="match status" value="1"/>
</dbReference>
<accession>A0AAE1LCK7</accession>
<reference evidence="8" key="2">
    <citation type="journal article" date="2023" name="BMC Genomics">
        <title>Pest status, molecular evolution, and epigenetic factors derived from the genome assembly of Frankliniella fusca, a thysanopteran phytovirus vector.</title>
        <authorList>
            <person name="Catto M.A."/>
            <person name="Labadie P.E."/>
            <person name="Jacobson A.L."/>
            <person name="Kennedy G.G."/>
            <person name="Srinivasan R."/>
            <person name="Hunt B.G."/>
        </authorList>
    </citation>
    <scope>NUCLEOTIDE SEQUENCE</scope>
    <source>
        <strain evidence="8">PL_HMW_Pooled</strain>
    </source>
</reference>
<keyword evidence="2 4" id="KW-0863">Zinc-finger</keyword>
<evidence type="ECO:0000259" key="7">
    <source>
        <dbReference type="PROSITE" id="PS50089"/>
    </source>
</evidence>
<sequence>MEFQCDICFFPFNLNRHRPKMLPCGHTICAECVLNPGLQMKCPSCRKVITGDPGNLPDNILAIRMIEYDGIPPLKMAKTEETKVQRLRRGLDTAREALALLRLQVPRAIEGLNRLLDSSADRVRQMETSLRQEVQREAGRECEPPSTEAAPDGDADPDPLQVALWMDECKKSLRLLSCPALMLDTLECSIGAEEDVAKWRASVKLGPNAPLDSLVRLLLLQLQWEKELKQVTDAGLAVLPADPRPYVGPPLGFALTRSEKDVNDGELMVNEILRGGGGRWKRQRIRSLRNLQEGRGQDKLLRVVGPFLEELEITGNAEPAVMAEVEKMTALKRLSVRCSETMVEDYPGLPLQLEELSLVTTSKDQMLCVQRMPKLRSLAVLGRLPSDMDFPPSPHGSLLWLGVGCSTACRDPMLQLIRSYGSSLQELHIFCCSSREEYEPLYFADLGQDLASCGLRALRRLVLVRGLTNEHSKDVASCVLQRRTMRGFLPSVVDVICDTCSHECQMYA</sequence>
<dbReference type="GO" id="GO:0008270">
    <property type="term" value="F:zinc ion binding"/>
    <property type="evidence" value="ECO:0007669"/>
    <property type="project" value="UniProtKB-KW"/>
</dbReference>
<feature type="coiled-coil region" evidence="5">
    <location>
        <begin position="77"/>
        <end position="104"/>
    </location>
</feature>
<dbReference type="PANTHER" id="PTHR22791:SF6">
    <property type="entry name" value="RING-TYPE DOMAIN-CONTAINING PROTEIN"/>
    <property type="match status" value="1"/>
</dbReference>
<dbReference type="PANTHER" id="PTHR22791">
    <property type="entry name" value="RING-TYPE DOMAIN-CONTAINING PROTEIN"/>
    <property type="match status" value="1"/>
</dbReference>
<keyword evidence="9" id="KW-1185">Reference proteome</keyword>
<dbReference type="SMART" id="SM00184">
    <property type="entry name" value="RING"/>
    <property type="match status" value="1"/>
</dbReference>
<dbReference type="InterPro" id="IPR017907">
    <property type="entry name" value="Znf_RING_CS"/>
</dbReference>
<keyword evidence="3" id="KW-0862">Zinc</keyword>
<gene>
    <name evidence="8" type="ORF">KUF71_022631</name>
</gene>
<feature type="domain" description="RING-type" evidence="7">
    <location>
        <begin position="5"/>
        <end position="46"/>
    </location>
</feature>
<proteinExistence type="predicted"/>
<dbReference type="Proteomes" id="UP001219518">
    <property type="component" value="Unassembled WGS sequence"/>
</dbReference>
<feature type="compositionally biased region" description="Basic and acidic residues" evidence="6">
    <location>
        <begin position="133"/>
        <end position="143"/>
    </location>
</feature>
<dbReference type="AlphaFoldDB" id="A0AAE1LCK7"/>
<evidence type="ECO:0000313" key="9">
    <source>
        <dbReference type="Proteomes" id="UP001219518"/>
    </source>
</evidence>
<dbReference type="InterPro" id="IPR051435">
    <property type="entry name" value="RING_finger_E3_ubiq-ligases"/>
</dbReference>
<dbReference type="EMBL" id="JAHWGI010000311">
    <property type="protein sequence ID" value="KAK3913177.1"/>
    <property type="molecule type" value="Genomic_DNA"/>
</dbReference>
<evidence type="ECO:0000256" key="2">
    <source>
        <dbReference type="ARBA" id="ARBA00022771"/>
    </source>
</evidence>
<dbReference type="InterPro" id="IPR013083">
    <property type="entry name" value="Znf_RING/FYVE/PHD"/>
</dbReference>
<name>A0AAE1LCK7_9NEOP</name>
<keyword evidence="5" id="KW-0175">Coiled coil</keyword>
<dbReference type="GO" id="GO:0061630">
    <property type="term" value="F:ubiquitin protein ligase activity"/>
    <property type="evidence" value="ECO:0007669"/>
    <property type="project" value="TreeGrafter"/>
</dbReference>